<sequence>MNGIQSWRILDAFMIFNLERLYLELLTQASPCRDPTPRFTGFKGDAQRIGGQLRLKCVITFAGATEVLWVRESPFQVISHARGILVNDSRFHLDDDILVIEQARYEDAGRYYCVMNTHPPKAETFIAEVNDIKAGWRRNKDKPSPFVRESYNITAFRGREAILRCITHNINEGKVIWIRENPFNYLAVGKERIFSDDRFRVVKDECHLPYTRWSLHIRDTDWKDAGHYWCALSTRPEHSASIYLSLAVCLFYLTLNYLFTFYQRAAIVMRRQNVTLYEGDVLNLERKTANNKEVCARFEPNIVLTQKVAKLSDSGMYYCLTNTLPIQFRTVNLTVRGNLTSIFPHDIWKFWNILTGLKVQENVRNINAK</sequence>
<name>A0AAV4GJN0_9GAST</name>
<dbReference type="GO" id="GO:0032589">
    <property type="term" value="C:neuron projection membrane"/>
    <property type="evidence" value="ECO:0007669"/>
    <property type="project" value="TreeGrafter"/>
</dbReference>
<dbReference type="EMBL" id="BMAT01005018">
    <property type="protein sequence ID" value="GFR85514.1"/>
    <property type="molecule type" value="Genomic_DNA"/>
</dbReference>
<dbReference type="Pfam" id="PF07686">
    <property type="entry name" value="V-set"/>
    <property type="match status" value="1"/>
</dbReference>
<evidence type="ECO:0000256" key="1">
    <source>
        <dbReference type="SAM" id="Phobius"/>
    </source>
</evidence>
<evidence type="ECO:0000313" key="3">
    <source>
        <dbReference type="EMBL" id="GFR85514.1"/>
    </source>
</evidence>
<dbReference type="SMART" id="SM00408">
    <property type="entry name" value="IGc2"/>
    <property type="match status" value="2"/>
</dbReference>
<feature type="domain" description="Ig-like" evidence="2">
    <location>
        <begin position="37"/>
        <end position="130"/>
    </location>
</feature>
<dbReference type="Proteomes" id="UP000762676">
    <property type="component" value="Unassembled WGS sequence"/>
</dbReference>
<dbReference type="Gene3D" id="2.60.40.10">
    <property type="entry name" value="Immunoglobulins"/>
    <property type="match status" value="2"/>
</dbReference>
<dbReference type="InterPro" id="IPR036179">
    <property type="entry name" value="Ig-like_dom_sf"/>
</dbReference>
<dbReference type="SMART" id="SM00409">
    <property type="entry name" value="IG"/>
    <property type="match status" value="3"/>
</dbReference>
<gene>
    <name evidence="3" type="ORF">ElyMa_002443400</name>
</gene>
<dbReference type="AlphaFoldDB" id="A0AAV4GJN0"/>
<feature type="domain" description="Ig-like" evidence="2">
    <location>
        <begin position="143"/>
        <end position="241"/>
    </location>
</feature>
<dbReference type="GO" id="GO:0050808">
    <property type="term" value="P:synapse organization"/>
    <property type="evidence" value="ECO:0007669"/>
    <property type="project" value="TreeGrafter"/>
</dbReference>
<dbReference type="InterPro" id="IPR013783">
    <property type="entry name" value="Ig-like_fold"/>
</dbReference>
<dbReference type="InterPro" id="IPR003599">
    <property type="entry name" value="Ig_sub"/>
</dbReference>
<reference evidence="3 4" key="1">
    <citation type="journal article" date="2021" name="Elife">
        <title>Chloroplast acquisition without the gene transfer in kleptoplastic sea slugs, Plakobranchus ocellatus.</title>
        <authorList>
            <person name="Maeda T."/>
            <person name="Takahashi S."/>
            <person name="Yoshida T."/>
            <person name="Shimamura S."/>
            <person name="Takaki Y."/>
            <person name="Nagai Y."/>
            <person name="Toyoda A."/>
            <person name="Suzuki Y."/>
            <person name="Arimoto A."/>
            <person name="Ishii H."/>
            <person name="Satoh N."/>
            <person name="Nishiyama T."/>
            <person name="Hasebe M."/>
            <person name="Maruyama T."/>
            <person name="Minagawa J."/>
            <person name="Obokata J."/>
            <person name="Shigenobu S."/>
        </authorList>
    </citation>
    <scope>NUCLEOTIDE SEQUENCE [LARGE SCALE GENOMIC DNA]</scope>
</reference>
<dbReference type="PROSITE" id="PS50835">
    <property type="entry name" value="IG_LIKE"/>
    <property type="match status" value="2"/>
</dbReference>
<keyword evidence="1" id="KW-1133">Transmembrane helix</keyword>
<evidence type="ECO:0000259" key="2">
    <source>
        <dbReference type="PROSITE" id="PS50835"/>
    </source>
</evidence>
<dbReference type="PANTHER" id="PTHR23279">
    <property type="entry name" value="DEFECTIVE PROBOSCIS EXTENSION RESPONSE DPR -RELATED"/>
    <property type="match status" value="1"/>
</dbReference>
<dbReference type="InterPro" id="IPR003598">
    <property type="entry name" value="Ig_sub2"/>
</dbReference>
<accession>A0AAV4GJN0</accession>
<dbReference type="InterPro" id="IPR007110">
    <property type="entry name" value="Ig-like_dom"/>
</dbReference>
<dbReference type="PANTHER" id="PTHR23279:SF36">
    <property type="entry name" value="DEFECTIVE PROBOSCIS EXTENSION RESPONSE 9, ISOFORM A"/>
    <property type="match status" value="1"/>
</dbReference>
<keyword evidence="1" id="KW-0812">Transmembrane</keyword>
<organism evidence="3 4">
    <name type="scientific">Elysia marginata</name>
    <dbReference type="NCBI Taxonomy" id="1093978"/>
    <lineage>
        <taxon>Eukaryota</taxon>
        <taxon>Metazoa</taxon>
        <taxon>Spiralia</taxon>
        <taxon>Lophotrochozoa</taxon>
        <taxon>Mollusca</taxon>
        <taxon>Gastropoda</taxon>
        <taxon>Heterobranchia</taxon>
        <taxon>Euthyneura</taxon>
        <taxon>Panpulmonata</taxon>
        <taxon>Sacoglossa</taxon>
        <taxon>Placobranchoidea</taxon>
        <taxon>Plakobranchidae</taxon>
        <taxon>Elysia</taxon>
    </lineage>
</organism>
<dbReference type="InterPro" id="IPR013106">
    <property type="entry name" value="Ig_V-set"/>
</dbReference>
<evidence type="ECO:0000313" key="4">
    <source>
        <dbReference type="Proteomes" id="UP000762676"/>
    </source>
</evidence>
<protein>
    <submittedName>
        <fullName evidence="3">Defective proboscis extension response</fullName>
    </submittedName>
</protein>
<dbReference type="SUPFAM" id="SSF48726">
    <property type="entry name" value="Immunoglobulin"/>
    <property type="match status" value="2"/>
</dbReference>
<dbReference type="InterPro" id="IPR037448">
    <property type="entry name" value="Zig-8"/>
</dbReference>
<feature type="transmembrane region" description="Helical" evidence="1">
    <location>
        <begin position="242"/>
        <end position="262"/>
    </location>
</feature>
<comment type="caution">
    <text evidence="3">The sequence shown here is derived from an EMBL/GenBank/DDBJ whole genome shotgun (WGS) entry which is preliminary data.</text>
</comment>
<keyword evidence="1" id="KW-0472">Membrane</keyword>
<keyword evidence="4" id="KW-1185">Reference proteome</keyword>
<proteinExistence type="predicted"/>